<comment type="caution">
    <text evidence="2">The sequence shown here is derived from an EMBL/GenBank/DDBJ whole genome shotgun (WGS) entry which is preliminary data.</text>
</comment>
<evidence type="ECO:0000313" key="3">
    <source>
        <dbReference type="Proteomes" id="UP000655044"/>
    </source>
</evidence>
<dbReference type="Proteomes" id="UP000655044">
    <property type="component" value="Unassembled WGS sequence"/>
</dbReference>
<accession>A0A8J3WDF0</accession>
<feature type="signal peptide" evidence="1">
    <location>
        <begin position="1"/>
        <end position="20"/>
    </location>
</feature>
<dbReference type="Gene3D" id="2.50.20.20">
    <property type="match status" value="1"/>
</dbReference>
<organism evidence="2 3">
    <name type="scientific">Planobispora rosea</name>
    <dbReference type="NCBI Taxonomy" id="35762"/>
    <lineage>
        <taxon>Bacteria</taxon>
        <taxon>Bacillati</taxon>
        <taxon>Actinomycetota</taxon>
        <taxon>Actinomycetes</taxon>
        <taxon>Streptosporangiales</taxon>
        <taxon>Streptosporangiaceae</taxon>
        <taxon>Planobispora</taxon>
    </lineage>
</organism>
<dbReference type="RefSeq" id="WP_068926613.1">
    <property type="nucleotide sequence ID" value="NZ_BMQP01000006.1"/>
</dbReference>
<dbReference type="AlphaFoldDB" id="A0A8J3WDF0"/>
<proteinExistence type="predicted"/>
<name>A0A8J3WDF0_PLARO</name>
<reference evidence="2" key="1">
    <citation type="submission" date="2021-01" db="EMBL/GenBank/DDBJ databases">
        <title>Whole genome shotgun sequence of Planobispora rosea NBRC 15558.</title>
        <authorList>
            <person name="Komaki H."/>
            <person name="Tamura T."/>
        </authorList>
    </citation>
    <scope>NUCLEOTIDE SEQUENCE</scope>
    <source>
        <strain evidence="2">NBRC 15558</strain>
    </source>
</reference>
<feature type="chain" id="PRO_5039686669" evidence="1">
    <location>
        <begin position="21"/>
        <end position="279"/>
    </location>
</feature>
<gene>
    <name evidence="2" type="ORF">Pro02_31750</name>
</gene>
<sequence>MKRWVALVAAVLIASVPVTAAPAAAQAAPADPVGALKRQFHPERGVHIAEVSRLVLDGREKESVRFRIHGRVQFGRSGPVASDATWRLVMDPFFRKLLEDESDDEVRAIVEEPIQQIVVGRRNYISGGLVARNLPQGKSWIRAGDPSAQANIASYQPIDVFAPAVLKTLLKGVAGKAVPGGFLYRGTISYKQLAEVSKDPSAKLLSSLFGGDGGEIAWRLWTDRTGLPTRLMTSQKTKVKSRMMSVQRTDTRYSDWGSHVVVVAPPADEVIDEKDLPRP</sequence>
<evidence type="ECO:0000313" key="2">
    <source>
        <dbReference type="EMBL" id="GIH84767.1"/>
    </source>
</evidence>
<keyword evidence="1" id="KW-0732">Signal</keyword>
<protein>
    <submittedName>
        <fullName evidence="2">Uncharacterized protein</fullName>
    </submittedName>
</protein>
<dbReference type="EMBL" id="BOOI01000026">
    <property type="protein sequence ID" value="GIH84767.1"/>
    <property type="molecule type" value="Genomic_DNA"/>
</dbReference>
<keyword evidence="3" id="KW-1185">Reference proteome</keyword>
<dbReference type="OrthoDB" id="3528116at2"/>
<evidence type="ECO:0000256" key="1">
    <source>
        <dbReference type="SAM" id="SignalP"/>
    </source>
</evidence>